<protein>
    <submittedName>
        <fullName evidence="2">Uncharacterized protein</fullName>
    </submittedName>
</protein>
<organism evidence="2 3">
    <name type="scientific">Eragrostis curvula</name>
    <name type="common">weeping love grass</name>
    <dbReference type="NCBI Taxonomy" id="38414"/>
    <lineage>
        <taxon>Eukaryota</taxon>
        <taxon>Viridiplantae</taxon>
        <taxon>Streptophyta</taxon>
        <taxon>Embryophyta</taxon>
        <taxon>Tracheophyta</taxon>
        <taxon>Spermatophyta</taxon>
        <taxon>Magnoliopsida</taxon>
        <taxon>Liliopsida</taxon>
        <taxon>Poales</taxon>
        <taxon>Poaceae</taxon>
        <taxon>PACMAD clade</taxon>
        <taxon>Chloridoideae</taxon>
        <taxon>Eragrostideae</taxon>
        <taxon>Eragrostidinae</taxon>
        <taxon>Eragrostis</taxon>
    </lineage>
</organism>
<proteinExistence type="predicted"/>
<dbReference type="Proteomes" id="UP000324897">
    <property type="component" value="Chromosome 1"/>
</dbReference>
<feature type="region of interest" description="Disordered" evidence="1">
    <location>
        <begin position="1"/>
        <end position="24"/>
    </location>
</feature>
<dbReference type="Gramene" id="TVU31705">
    <property type="protein sequence ID" value="TVU31705"/>
    <property type="gene ID" value="EJB05_23403"/>
</dbReference>
<dbReference type="AlphaFoldDB" id="A0A5J9V6Y3"/>
<gene>
    <name evidence="2" type="ORF">EJB05_23403</name>
</gene>
<evidence type="ECO:0000313" key="3">
    <source>
        <dbReference type="Proteomes" id="UP000324897"/>
    </source>
</evidence>
<dbReference type="EMBL" id="RWGY01000011">
    <property type="protein sequence ID" value="TVU31705.1"/>
    <property type="molecule type" value="Genomic_DNA"/>
</dbReference>
<evidence type="ECO:0000313" key="2">
    <source>
        <dbReference type="EMBL" id="TVU31705.1"/>
    </source>
</evidence>
<feature type="non-terminal residue" evidence="2">
    <location>
        <position position="1"/>
    </location>
</feature>
<accession>A0A5J9V6Y3</accession>
<reference evidence="2 3" key="1">
    <citation type="journal article" date="2019" name="Sci. Rep.">
        <title>A high-quality genome of Eragrostis curvula grass provides insights into Poaceae evolution and supports new strategies to enhance forage quality.</title>
        <authorList>
            <person name="Carballo J."/>
            <person name="Santos B.A.C.M."/>
            <person name="Zappacosta D."/>
            <person name="Garbus I."/>
            <person name="Selva J.P."/>
            <person name="Gallo C.A."/>
            <person name="Diaz A."/>
            <person name="Albertini E."/>
            <person name="Caccamo M."/>
            <person name="Echenique V."/>
        </authorList>
    </citation>
    <scope>NUCLEOTIDE SEQUENCE [LARGE SCALE GENOMIC DNA]</scope>
    <source>
        <strain evidence="3">cv. Victoria</strain>
        <tissue evidence="2">Leaf</tissue>
    </source>
</reference>
<keyword evidence="3" id="KW-1185">Reference proteome</keyword>
<sequence>HRTAVSDFREMTQTSGGHGDHGTAGVRFIAPKRLKNGTFKVLLKKLSAWKAFLLLVPGAEPVLEQ</sequence>
<name>A0A5J9V6Y3_9POAL</name>
<evidence type="ECO:0000256" key="1">
    <source>
        <dbReference type="SAM" id="MobiDB-lite"/>
    </source>
</evidence>
<comment type="caution">
    <text evidence="2">The sequence shown here is derived from an EMBL/GenBank/DDBJ whole genome shotgun (WGS) entry which is preliminary data.</text>
</comment>